<dbReference type="InterPro" id="IPR011335">
    <property type="entry name" value="Restrct_endonuc-II-like"/>
</dbReference>
<dbReference type="Proteomes" id="UP000037729">
    <property type="component" value="Unassembled WGS sequence"/>
</dbReference>
<proteinExistence type="predicted"/>
<feature type="domain" description="Restriction endonuclease type IV Mrr" evidence="1">
    <location>
        <begin position="15"/>
        <end position="131"/>
    </location>
</feature>
<dbReference type="SUPFAM" id="SSF52980">
    <property type="entry name" value="Restriction endonuclease-like"/>
    <property type="match status" value="1"/>
</dbReference>
<dbReference type="GO" id="GO:0015666">
    <property type="term" value="F:restriction endodeoxyribonuclease activity"/>
    <property type="evidence" value="ECO:0007669"/>
    <property type="project" value="TreeGrafter"/>
</dbReference>
<name>A0A0N0U929_9EURY</name>
<dbReference type="InterPro" id="IPR011856">
    <property type="entry name" value="tRNA_endonuc-like_dom_sf"/>
</dbReference>
<dbReference type="PANTHER" id="PTHR30015:SF7">
    <property type="entry name" value="TYPE IV METHYL-DIRECTED RESTRICTION ENZYME ECOKMRR"/>
    <property type="match status" value="1"/>
</dbReference>
<protein>
    <submittedName>
        <fullName evidence="3">Restriction endonuclease</fullName>
    </submittedName>
</protein>
<dbReference type="AlphaFoldDB" id="A0A0N0U929"/>
<dbReference type="PANTHER" id="PTHR30015">
    <property type="entry name" value="MRR RESTRICTION SYSTEM PROTEIN"/>
    <property type="match status" value="1"/>
</dbReference>
<dbReference type="EMBL" id="WOWB01000001">
    <property type="protein sequence ID" value="NLV05159.1"/>
    <property type="molecule type" value="Genomic_DNA"/>
</dbReference>
<evidence type="ECO:0000313" key="4">
    <source>
        <dbReference type="Proteomes" id="UP000037729"/>
    </source>
</evidence>
<dbReference type="RefSeq" id="WP_053969315.1">
    <property type="nucleotide sequence ID" value="NZ_LIUF01000007.1"/>
</dbReference>
<keyword evidence="3" id="KW-0255">Endonuclease</keyword>
<evidence type="ECO:0000259" key="1">
    <source>
        <dbReference type="Pfam" id="PF04471"/>
    </source>
</evidence>
<keyword evidence="4" id="KW-1185">Reference proteome</keyword>
<organism evidence="2 4">
    <name type="scientific">Haloarcula rubripromontorii</name>
    <dbReference type="NCBI Taxonomy" id="1705562"/>
    <lineage>
        <taxon>Archaea</taxon>
        <taxon>Methanobacteriati</taxon>
        <taxon>Methanobacteriota</taxon>
        <taxon>Stenosarchaea group</taxon>
        <taxon>Halobacteria</taxon>
        <taxon>Halobacteriales</taxon>
        <taxon>Haloarculaceae</taxon>
        <taxon>Haloarcula</taxon>
    </lineage>
</organism>
<dbReference type="Pfam" id="PF04471">
    <property type="entry name" value="Mrr_cat"/>
    <property type="match status" value="1"/>
</dbReference>
<sequence length="335" mass="37231">MQAAAMQDHLRDRLYEVSPEQFEILCKMVLSRRLETESVQVTAFRQDDGIDVEGVIEEDVVRVLFGAQVKRYHEGNTVSSGHVQRFSGALTQGNYQTGTFLTSSSFTGPARRAAENLQIHLVDGEQLAATMVSNSIGVAERVSGYELQPEFWDALTEPERTDTIPSKEVPLANSFESLREFLAAIDETDGTRAEINNAVSEFDSRHADLYGTAGWLLGFVHEDTPTEVDGREVRRWGLTKNGLEYRRLHESGDTEAARKRLIAGLRQVEVVDRLATVIAERGSLSYDELKAVLAAETDLSESSVARRASTLGQWLTVLPEIAERPEGRSKKFVSV</sequence>
<dbReference type="PATRIC" id="fig|1705562.3.peg.800"/>
<dbReference type="EMBL" id="LIUF01000007">
    <property type="protein sequence ID" value="KOX91634.1"/>
    <property type="molecule type" value="Genomic_DNA"/>
</dbReference>
<dbReference type="Gene3D" id="3.40.1350.10">
    <property type="match status" value="1"/>
</dbReference>
<dbReference type="GO" id="GO:0003677">
    <property type="term" value="F:DNA binding"/>
    <property type="evidence" value="ECO:0007669"/>
    <property type="project" value="InterPro"/>
</dbReference>
<dbReference type="OrthoDB" id="219777at2157"/>
<keyword evidence="3" id="KW-0378">Hydrolase</keyword>
<dbReference type="Proteomes" id="UP000610611">
    <property type="component" value="Unassembled WGS sequence"/>
</dbReference>
<keyword evidence="3" id="KW-0540">Nuclease</keyword>
<dbReference type="InterPro" id="IPR007560">
    <property type="entry name" value="Restrct_endonuc_IV_Mrr"/>
</dbReference>
<dbReference type="InterPro" id="IPR052906">
    <property type="entry name" value="Type_IV_Methyl-Rstrct_Enzyme"/>
</dbReference>
<dbReference type="STRING" id="1705562.AMS69_17380"/>
<dbReference type="GO" id="GO:0009307">
    <property type="term" value="P:DNA restriction-modification system"/>
    <property type="evidence" value="ECO:0007669"/>
    <property type="project" value="InterPro"/>
</dbReference>
<evidence type="ECO:0000313" key="3">
    <source>
        <dbReference type="EMBL" id="NLV05159.1"/>
    </source>
</evidence>
<evidence type="ECO:0000313" key="2">
    <source>
        <dbReference type="EMBL" id="KOX91634.1"/>
    </source>
</evidence>
<reference evidence="3" key="2">
    <citation type="submission" date="2019-12" db="EMBL/GenBank/DDBJ databases">
        <title>The whole-genome sequencing of Haloarcula japonica strain pws8.</title>
        <authorList>
            <person name="Verma D.K."/>
            <person name="Gopal K."/>
            <person name="Prasad E.S."/>
        </authorList>
    </citation>
    <scope>NUCLEOTIDE SEQUENCE</scope>
    <source>
        <strain evidence="3">Pws8</strain>
    </source>
</reference>
<gene>
    <name evidence="2" type="ORF">AMS69_17380</name>
    <name evidence="3" type="ORF">GOC83_03270</name>
</gene>
<reference evidence="2 4" key="1">
    <citation type="submission" date="2015-08" db="EMBL/GenBank/DDBJ databases">
        <title>Genomes of Isolates from Cabo Rojo, PR.</title>
        <authorList>
            <person name="Sanchez-Nieves R.L."/>
            <person name="Montalvo-Rodriguez R."/>
        </authorList>
    </citation>
    <scope>NUCLEOTIDE SEQUENCE [LARGE SCALE GENOMIC DNA]</scope>
    <source>
        <strain evidence="2 4">SL3</strain>
    </source>
</reference>
<comment type="caution">
    <text evidence="2">The sequence shown here is derived from an EMBL/GenBank/DDBJ whole genome shotgun (WGS) entry which is preliminary data.</text>
</comment>
<accession>A0A0N0U929</accession>